<dbReference type="EC" id="3.2.2.-" evidence="5"/>
<dbReference type="OrthoDB" id="9794313at2"/>
<reference evidence="6 7" key="1">
    <citation type="submission" date="2018-04" db="EMBL/GenBank/DDBJ databases">
        <title>Bordetella sp. HZ20 isolated from seawater.</title>
        <authorList>
            <person name="Sun C."/>
        </authorList>
    </citation>
    <scope>NUCLEOTIDE SEQUENCE [LARGE SCALE GENOMIC DNA]</scope>
    <source>
        <strain evidence="6 7">HZ20</strain>
    </source>
</reference>
<accession>A0A2R4XQ04</accession>
<dbReference type="GO" id="GO:0006284">
    <property type="term" value="P:base-excision repair"/>
    <property type="evidence" value="ECO:0007669"/>
    <property type="project" value="InterPro"/>
</dbReference>
<dbReference type="InterPro" id="IPR011034">
    <property type="entry name" value="Formyl_transferase-like_C_sf"/>
</dbReference>
<evidence type="ECO:0000256" key="5">
    <source>
        <dbReference type="HAMAP-Rule" id="MF_00527"/>
    </source>
</evidence>
<dbReference type="InterPro" id="IPR003180">
    <property type="entry name" value="MPG"/>
</dbReference>
<gene>
    <name evidence="6" type="ORF">DBV39_16860</name>
</gene>
<keyword evidence="7" id="KW-1185">Reference proteome</keyword>
<dbReference type="NCBIfam" id="NF002003">
    <property type="entry name" value="PRK00802.1-3"/>
    <property type="match status" value="1"/>
</dbReference>
<protein>
    <recommendedName>
        <fullName evidence="5">Putative 3-methyladenine DNA glycosylase</fullName>
        <ecNumber evidence="5">3.2.2.-</ecNumber>
    </recommendedName>
</protein>
<evidence type="ECO:0000313" key="6">
    <source>
        <dbReference type="EMBL" id="AWB35892.1"/>
    </source>
</evidence>
<dbReference type="HAMAP" id="MF_00527">
    <property type="entry name" value="3MGH"/>
    <property type="match status" value="1"/>
</dbReference>
<dbReference type="SUPFAM" id="SSF50486">
    <property type="entry name" value="FMT C-terminal domain-like"/>
    <property type="match status" value="1"/>
</dbReference>
<keyword evidence="4 5" id="KW-0234">DNA repair</keyword>
<evidence type="ECO:0000256" key="2">
    <source>
        <dbReference type="ARBA" id="ARBA00022763"/>
    </source>
</evidence>
<dbReference type="Pfam" id="PF02245">
    <property type="entry name" value="Pur_DNA_glyco"/>
    <property type="match status" value="1"/>
</dbReference>
<dbReference type="GO" id="GO:0003905">
    <property type="term" value="F:alkylbase DNA N-glycosylase activity"/>
    <property type="evidence" value="ECO:0007669"/>
    <property type="project" value="InterPro"/>
</dbReference>
<name>A0A2R4XQ04_9BURK</name>
<dbReference type="AlphaFoldDB" id="A0A2R4XQ04"/>
<dbReference type="PANTHER" id="PTHR10429">
    <property type="entry name" value="DNA-3-METHYLADENINE GLYCOSYLASE"/>
    <property type="match status" value="1"/>
</dbReference>
<evidence type="ECO:0000256" key="4">
    <source>
        <dbReference type="ARBA" id="ARBA00023204"/>
    </source>
</evidence>
<evidence type="ECO:0000256" key="3">
    <source>
        <dbReference type="ARBA" id="ARBA00022801"/>
    </source>
</evidence>
<evidence type="ECO:0000313" key="7">
    <source>
        <dbReference type="Proteomes" id="UP000244571"/>
    </source>
</evidence>
<keyword evidence="3 5" id="KW-0378">Hydrolase</keyword>
<dbReference type="FunFam" id="3.10.300.10:FF:000001">
    <property type="entry name" value="Putative 3-methyladenine DNA glycosylase"/>
    <property type="match status" value="1"/>
</dbReference>
<dbReference type="CDD" id="cd00540">
    <property type="entry name" value="AAG"/>
    <property type="match status" value="1"/>
</dbReference>
<comment type="similarity">
    <text evidence="1 5">Belongs to the DNA glycosylase MPG family.</text>
</comment>
<dbReference type="KEGG" id="boz:DBV39_16860"/>
<dbReference type="InterPro" id="IPR036995">
    <property type="entry name" value="MPG_sf"/>
</dbReference>
<organism evidence="6 7">
    <name type="scientific">Orrella marina</name>
    <dbReference type="NCBI Taxonomy" id="2163011"/>
    <lineage>
        <taxon>Bacteria</taxon>
        <taxon>Pseudomonadati</taxon>
        <taxon>Pseudomonadota</taxon>
        <taxon>Betaproteobacteria</taxon>
        <taxon>Burkholderiales</taxon>
        <taxon>Alcaligenaceae</taxon>
        <taxon>Orrella</taxon>
    </lineage>
</organism>
<dbReference type="PANTHER" id="PTHR10429:SF0">
    <property type="entry name" value="DNA-3-METHYLADENINE GLYCOSYLASE"/>
    <property type="match status" value="1"/>
</dbReference>
<dbReference type="Proteomes" id="UP000244571">
    <property type="component" value="Chromosome"/>
</dbReference>
<dbReference type="NCBIfam" id="TIGR00567">
    <property type="entry name" value="3mg"/>
    <property type="match status" value="1"/>
</dbReference>
<dbReference type="GO" id="GO:0003677">
    <property type="term" value="F:DNA binding"/>
    <property type="evidence" value="ECO:0007669"/>
    <property type="project" value="InterPro"/>
</dbReference>
<sequence>MTPDTTPHSLLRESSRVPSSIFEGDPVAAARAIIGAILVVNGAGGIIVETEAYDQSDPASHSFKGLRPSNRSMFGPPGHAYVYRSYGVHWCLNFVCQPTGQGAGVLIRALEPLFGIEQMQARRATRSPRLLCAGPGRLTQALGIDDRHDGLALNASELQVFEAQYPPDTRQILVGPRIGITRAIDQPWRFGLARSGFLSKPFRS</sequence>
<dbReference type="Gene3D" id="3.10.300.10">
    <property type="entry name" value="Methylpurine-DNA glycosylase (MPG)"/>
    <property type="match status" value="1"/>
</dbReference>
<keyword evidence="2 5" id="KW-0227">DNA damage</keyword>
<evidence type="ECO:0000256" key="1">
    <source>
        <dbReference type="ARBA" id="ARBA00009232"/>
    </source>
</evidence>
<dbReference type="EMBL" id="CP028901">
    <property type="protein sequence ID" value="AWB35892.1"/>
    <property type="molecule type" value="Genomic_DNA"/>
</dbReference>
<proteinExistence type="inferred from homology"/>